<evidence type="ECO:0000313" key="2">
    <source>
        <dbReference type="EMBL" id="QJA99791.1"/>
    </source>
</evidence>
<dbReference type="Gene3D" id="1.10.530.10">
    <property type="match status" value="1"/>
</dbReference>
<reference evidence="3" key="1">
    <citation type="submission" date="2020-03" db="EMBL/GenBank/DDBJ databases">
        <title>The deep terrestrial virosphere.</title>
        <authorList>
            <person name="Holmfeldt K."/>
            <person name="Nilsson E."/>
            <person name="Simone D."/>
            <person name="Lopez-Fernandez M."/>
            <person name="Wu X."/>
            <person name="de Brujin I."/>
            <person name="Lundin D."/>
            <person name="Andersson A."/>
            <person name="Bertilsson S."/>
            <person name="Dopson M."/>
        </authorList>
    </citation>
    <scope>NUCLEOTIDE SEQUENCE</scope>
    <source>
        <strain evidence="2">MM171A00884</strain>
        <strain evidence="3">MM171B00661</strain>
    </source>
</reference>
<feature type="domain" description="Transglycosylase SLT" evidence="1">
    <location>
        <begin position="45"/>
        <end position="159"/>
    </location>
</feature>
<name>A0A6M3M8B9_9ZZZZ</name>
<evidence type="ECO:0000259" key="1">
    <source>
        <dbReference type="Pfam" id="PF01464"/>
    </source>
</evidence>
<dbReference type="InterPro" id="IPR008258">
    <property type="entry name" value="Transglycosylase_SLT_dom_1"/>
</dbReference>
<dbReference type="SUPFAM" id="SSF53955">
    <property type="entry name" value="Lysozyme-like"/>
    <property type="match status" value="1"/>
</dbReference>
<proteinExistence type="predicted"/>
<protein>
    <submittedName>
        <fullName evidence="3">Putative transglycosylase</fullName>
    </submittedName>
</protein>
<dbReference type="Pfam" id="PF01464">
    <property type="entry name" value="SLT"/>
    <property type="match status" value="1"/>
</dbReference>
<organism evidence="3">
    <name type="scientific">viral metagenome</name>
    <dbReference type="NCBI Taxonomy" id="1070528"/>
    <lineage>
        <taxon>unclassified sequences</taxon>
        <taxon>metagenomes</taxon>
        <taxon>organismal metagenomes</taxon>
    </lineage>
</organism>
<dbReference type="AlphaFoldDB" id="A0A6M3M8B9"/>
<evidence type="ECO:0000313" key="3">
    <source>
        <dbReference type="EMBL" id="QJB03524.1"/>
    </source>
</evidence>
<accession>A0A6M3M8B9</accession>
<dbReference type="InterPro" id="IPR023346">
    <property type="entry name" value="Lysozyme-like_dom_sf"/>
</dbReference>
<gene>
    <name evidence="2" type="ORF">MM171A00884_0003</name>
    <name evidence="3" type="ORF">MM171B00661_0003</name>
</gene>
<dbReference type="EMBL" id="MT143668">
    <property type="protein sequence ID" value="QJA99791.1"/>
    <property type="molecule type" value="Genomic_DNA"/>
</dbReference>
<dbReference type="EMBL" id="MT143850">
    <property type="protein sequence ID" value="QJB03524.1"/>
    <property type="molecule type" value="Genomic_DNA"/>
</dbReference>
<sequence>MLIHKWMLNLGVAVCLPLSAGDADAFSLKGTLWEKASQASHCKPDPLLLYSIALQESKSLVSKGMVAPQPLALRNQPRGAYFPSTLEEARRALGEFIAEDKLTDIGMMQINYRWNGSRVEQPVELLNPEVNVRVGAEILCEAIAANRMDIHLAIGGYHTRNPKREQDARKYAHQVMTIWRSLKRLASEA</sequence>